<feature type="compositionally biased region" description="Acidic residues" evidence="1">
    <location>
        <begin position="214"/>
        <end position="223"/>
    </location>
</feature>
<evidence type="ECO:0000313" key="2">
    <source>
        <dbReference type="EMBL" id="SAM03465.1"/>
    </source>
</evidence>
<evidence type="ECO:0000256" key="1">
    <source>
        <dbReference type="SAM" id="MobiDB-lite"/>
    </source>
</evidence>
<name>A0A168Q3U3_ABSGL</name>
<accession>A0A168Q3U3</accession>
<protein>
    <submittedName>
        <fullName evidence="2">Uncharacterized protein</fullName>
    </submittedName>
</protein>
<keyword evidence="3" id="KW-1185">Reference proteome</keyword>
<sequence length="230" mass="26282">MDGLQQKVETFMNNLVQQTGSNALTDRISSRPFSIKAYRHLELAETNEDGTISKSVMRTGVFYGNTCEDHVKIIDVTKTQTGSANYLVFYAQVRCFFEVVYDDRKKYRLCAMQRYDTIDIPHPTGYRTLVSSSLEVCCVEHILEKVYVVPDFGDGSANRYLLNHDMGQHAWTNATPNLPDLDEIEEWEQDAEVNTLDDDDYDDTIITPNNDQAPPDDDDDDHVEDFLGFI</sequence>
<proteinExistence type="predicted"/>
<dbReference type="InParanoid" id="A0A168Q3U3"/>
<dbReference type="AlphaFoldDB" id="A0A168Q3U3"/>
<dbReference type="OrthoDB" id="2287179at2759"/>
<evidence type="ECO:0000313" key="3">
    <source>
        <dbReference type="Proteomes" id="UP000078561"/>
    </source>
</evidence>
<gene>
    <name evidence="2" type="primary">ABSGL_09304.1 scaffold 11100</name>
</gene>
<organism evidence="2">
    <name type="scientific">Absidia glauca</name>
    <name type="common">Pin mould</name>
    <dbReference type="NCBI Taxonomy" id="4829"/>
    <lineage>
        <taxon>Eukaryota</taxon>
        <taxon>Fungi</taxon>
        <taxon>Fungi incertae sedis</taxon>
        <taxon>Mucoromycota</taxon>
        <taxon>Mucoromycotina</taxon>
        <taxon>Mucoromycetes</taxon>
        <taxon>Mucorales</taxon>
        <taxon>Cunninghamellaceae</taxon>
        <taxon>Absidia</taxon>
    </lineage>
</organism>
<dbReference type="EMBL" id="LT554192">
    <property type="protein sequence ID" value="SAM03465.1"/>
    <property type="molecule type" value="Genomic_DNA"/>
</dbReference>
<reference evidence="2" key="1">
    <citation type="submission" date="2016-04" db="EMBL/GenBank/DDBJ databases">
        <authorList>
            <person name="Evans L.H."/>
            <person name="Alamgir A."/>
            <person name="Owens N."/>
            <person name="Weber N.D."/>
            <person name="Virtaneva K."/>
            <person name="Barbian K."/>
            <person name="Babar A."/>
            <person name="Rosenke K."/>
        </authorList>
    </citation>
    <scope>NUCLEOTIDE SEQUENCE [LARGE SCALE GENOMIC DNA]</scope>
    <source>
        <strain evidence="2">CBS 101.48</strain>
    </source>
</reference>
<dbReference type="Proteomes" id="UP000078561">
    <property type="component" value="Unassembled WGS sequence"/>
</dbReference>
<feature type="region of interest" description="Disordered" evidence="1">
    <location>
        <begin position="195"/>
        <end position="224"/>
    </location>
</feature>